<evidence type="ECO:0000256" key="2">
    <source>
        <dbReference type="ARBA" id="ARBA00022556"/>
    </source>
</evidence>
<dbReference type="Gene3D" id="2.160.10.10">
    <property type="entry name" value="Hexapeptide repeat proteins"/>
    <property type="match status" value="1"/>
</dbReference>
<keyword evidence="10" id="KW-1185">Reference proteome</keyword>
<dbReference type="NCBIfam" id="TIGR01853">
    <property type="entry name" value="lipid_A_lpxD"/>
    <property type="match status" value="1"/>
</dbReference>
<dbReference type="InterPro" id="IPR007691">
    <property type="entry name" value="LpxD"/>
</dbReference>
<reference evidence="10" key="1">
    <citation type="journal article" date="2019" name="Int. J. Syst. Evol. Microbiol.">
        <title>The Global Catalogue of Microorganisms (GCM) 10K type strain sequencing project: providing services to taxonomists for standard genome sequencing and annotation.</title>
        <authorList>
            <consortium name="The Broad Institute Genomics Platform"/>
            <consortium name="The Broad Institute Genome Sequencing Center for Infectious Disease"/>
            <person name="Wu L."/>
            <person name="Ma J."/>
        </authorList>
    </citation>
    <scope>NUCLEOTIDE SEQUENCE [LARGE SCALE GENOMIC DNA]</scope>
    <source>
        <strain evidence="10">CGMCC 4.1469</strain>
    </source>
</reference>
<comment type="function">
    <text evidence="7">Catalyzes the N-acylation of UDP-3-O-acylglucosamine using 3-hydroxyacyl-ACP as the acyl donor. Is involved in the biosynthesis of lipid A, a phosphorylated glycolipid that anchors the lipopolysaccharide to the outer membrane of the cell.</text>
</comment>
<dbReference type="Gene3D" id="3.40.1390.10">
    <property type="entry name" value="MurE/MurF, N-terminal domain"/>
    <property type="match status" value="1"/>
</dbReference>
<dbReference type="InterPro" id="IPR001451">
    <property type="entry name" value="Hexapep"/>
</dbReference>
<evidence type="ECO:0000256" key="3">
    <source>
        <dbReference type="ARBA" id="ARBA00022679"/>
    </source>
</evidence>
<evidence type="ECO:0000313" key="9">
    <source>
        <dbReference type="EMBL" id="MFC5454761.1"/>
    </source>
</evidence>
<keyword evidence="4 7" id="KW-0677">Repeat</keyword>
<dbReference type="InterPro" id="IPR018357">
    <property type="entry name" value="Hexapep_transf_CS"/>
</dbReference>
<comment type="catalytic activity">
    <reaction evidence="7">
        <text>a UDP-3-O-[(3R)-3-hydroxyacyl]-alpha-D-glucosamine + a (3R)-hydroxyacyl-[ACP] = a UDP-2-N,3-O-bis[(3R)-3-hydroxyacyl]-alpha-D-glucosamine + holo-[ACP] + H(+)</text>
        <dbReference type="Rhea" id="RHEA:53836"/>
        <dbReference type="Rhea" id="RHEA-COMP:9685"/>
        <dbReference type="Rhea" id="RHEA-COMP:9945"/>
        <dbReference type="ChEBI" id="CHEBI:15378"/>
        <dbReference type="ChEBI" id="CHEBI:64479"/>
        <dbReference type="ChEBI" id="CHEBI:78827"/>
        <dbReference type="ChEBI" id="CHEBI:137740"/>
        <dbReference type="ChEBI" id="CHEBI:137748"/>
        <dbReference type="EC" id="2.3.1.191"/>
    </reaction>
</comment>
<keyword evidence="5 7" id="KW-0443">Lipid metabolism</keyword>
<comment type="pathway">
    <text evidence="7">Bacterial outer membrane biogenesis; LPS lipid A biosynthesis.</text>
</comment>
<evidence type="ECO:0000256" key="7">
    <source>
        <dbReference type="HAMAP-Rule" id="MF_00523"/>
    </source>
</evidence>
<comment type="subunit">
    <text evidence="7">Homotrimer.</text>
</comment>
<evidence type="ECO:0000256" key="1">
    <source>
        <dbReference type="ARBA" id="ARBA00022516"/>
    </source>
</evidence>
<feature type="domain" description="UDP-3-O-[3-hydroxymyristoyl] glucosamine N-acyltransferase non-repeat region" evidence="8">
    <location>
        <begin position="24"/>
        <end position="89"/>
    </location>
</feature>
<dbReference type="SUPFAM" id="SSF51161">
    <property type="entry name" value="Trimeric LpxA-like enzymes"/>
    <property type="match status" value="1"/>
</dbReference>
<dbReference type="HAMAP" id="MF_00523">
    <property type="entry name" value="LpxD"/>
    <property type="match status" value="1"/>
</dbReference>
<keyword evidence="6 7" id="KW-0012">Acyltransferase</keyword>
<evidence type="ECO:0000259" key="8">
    <source>
        <dbReference type="Pfam" id="PF04613"/>
    </source>
</evidence>
<evidence type="ECO:0000256" key="5">
    <source>
        <dbReference type="ARBA" id="ARBA00023098"/>
    </source>
</evidence>
<dbReference type="RefSeq" id="WP_377165170.1">
    <property type="nucleotide sequence ID" value="NZ_JBHSMQ010000002.1"/>
</dbReference>
<dbReference type="InterPro" id="IPR020573">
    <property type="entry name" value="UDP_GlcNAc_AcTrfase_non-rep"/>
</dbReference>
<comment type="caution">
    <text evidence="9">The sequence shown here is derived from an EMBL/GenBank/DDBJ whole genome shotgun (WGS) entry which is preliminary data.</text>
</comment>
<proteinExistence type="inferred from homology"/>
<protein>
    <recommendedName>
        <fullName evidence="7">UDP-3-O-acylglucosamine N-acyltransferase</fullName>
        <ecNumber evidence="7">2.3.1.191</ecNumber>
    </recommendedName>
</protein>
<gene>
    <name evidence="7 9" type="primary">lpxD</name>
    <name evidence="9" type="ORF">ACFQDI_07860</name>
</gene>
<dbReference type="InterPro" id="IPR011004">
    <property type="entry name" value="Trimer_LpxA-like_sf"/>
</dbReference>
<organism evidence="9 10">
    <name type="scientific">Prosthecobacter fluviatilis</name>
    <dbReference type="NCBI Taxonomy" id="445931"/>
    <lineage>
        <taxon>Bacteria</taxon>
        <taxon>Pseudomonadati</taxon>
        <taxon>Verrucomicrobiota</taxon>
        <taxon>Verrucomicrobiia</taxon>
        <taxon>Verrucomicrobiales</taxon>
        <taxon>Verrucomicrobiaceae</taxon>
        <taxon>Prosthecobacter</taxon>
    </lineage>
</organism>
<dbReference type="CDD" id="cd03352">
    <property type="entry name" value="LbH_LpxD"/>
    <property type="match status" value="1"/>
</dbReference>
<dbReference type="Pfam" id="PF00132">
    <property type="entry name" value="Hexapep"/>
    <property type="match status" value="3"/>
</dbReference>
<evidence type="ECO:0000256" key="4">
    <source>
        <dbReference type="ARBA" id="ARBA00022737"/>
    </source>
</evidence>
<feature type="active site" description="Proton acceptor" evidence="7">
    <location>
        <position position="242"/>
    </location>
</feature>
<name>A0ABW0KPV7_9BACT</name>
<dbReference type="PROSITE" id="PS00101">
    <property type="entry name" value="HEXAPEP_TRANSFERASES"/>
    <property type="match status" value="2"/>
</dbReference>
<dbReference type="PANTHER" id="PTHR43378:SF2">
    <property type="entry name" value="UDP-3-O-ACYLGLUCOSAMINE N-ACYLTRANSFERASE 1, MITOCHONDRIAL-RELATED"/>
    <property type="match status" value="1"/>
</dbReference>
<dbReference type="GO" id="GO:0103118">
    <property type="term" value="F:UDP-3-O-[(3R)-3-hydroxyacyl]-glucosamine N-acyltransferase activity"/>
    <property type="evidence" value="ECO:0007669"/>
    <property type="project" value="UniProtKB-EC"/>
</dbReference>
<keyword evidence="1 7" id="KW-0444">Lipid biosynthesis</keyword>
<keyword evidence="3 7" id="KW-0808">Transferase</keyword>
<dbReference type="PANTHER" id="PTHR43378">
    <property type="entry name" value="UDP-3-O-ACYLGLUCOSAMINE N-ACYLTRANSFERASE"/>
    <property type="match status" value="1"/>
</dbReference>
<accession>A0ABW0KPV7</accession>
<dbReference type="EC" id="2.3.1.191" evidence="7"/>
<dbReference type="EMBL" id="JBHSMQ010000002">
    <property type="protein sequence ID" value="MFC5454761.1"/>
    <property type="molecule type" value="Genomic_DNA"/>
</dbReference>
<evidence type="ECO:0000256" key="6">
    <source>
        <dbReference type="ARBA" id="ARBA00023315"/>
    </source>
</evidence>
<sequence>MKIALSNLANLVGGTILCGDPTDQITGFASLKEAMAGDLSFFHDSRYNEKLVKTQASAVLVPLGWRDFPPNTSCIEVSDPSRSFEQIVEAYGFQPEPFAPGVHPSAVVAPNVKFDPERVAIGANAVIESGVELGNEVEIGPGSFVGRNVIIGKGSKLHANVTVHAECLLGDGVFLHSGVVIGADGFGYEFSQGRHRKVRQAGIVQIDNDVEIGAGSTVDRARFGRTWIGAGTKIDNLVQIGHNVVIGKHCIIVACTAIAGSAIIGDYVVIAAQVGIAGHVHVGSQSTLAARSGVTRDLPAGQTYLGFPAIPAGEEKRRLASINRLPQLVARVKELEAQLAAQREA</sequence>
<dbReference type="Proteomes" id="UP001596052">
    <property type="component" value="Unassembled WGS sequence"/>
</dbReference>
<dbReference type="NCBIfam" id="NF002060">
    <property type="entry name" value="PRK00892.1"/>
    <property type="match status" value="1"/>
</dbReference>
<evidence type="ECO:0000313" key="10">
    <source>
        <dbReference type="Proteomes" id="UP001596052"/>
    </source>
</evidence>
<dbReference type="Pfam" id="PF04613">
    <property type="entry name" value="LpxD"/>
    <property type="match status" value="1"/>
</dbReference>
<comment type="similarity">
    <text evidence="7">Belongs to the transferase hexapeptide repeat family. LpxD subfamily.</text>
</comment>
<keyword evidence="2 7" id="KW-0441">Lipid A biosynthesis</keyword>